<evidence type="ECO:0000256" key="1">
    <source>
        <dbReference type="SAM" id="MobiDB-lite"/>
    </source>
</evidence>
<reference evidence="5" key="1">
    <citation type="journal article" date="2020" name="Stud. Mycol.">
        <title>101 Dothideomycetes genomes: a test case for predicting lifestyles and emergence of pathogens.</title>
        <authorList>
            <person name="Haridas S."/>
            <person name="Albert R."/>
            <person name="Binder M."/>
            <person name="Bloem J."/>
            <person name="Labutti K."/>
            <person name="Salamov A."/>
            <person name="Andreopoulos B."/>
            <person name="Baker S."/>
            <person name="Barry K."/>
            <person name="Bills G."/>
            <person name="Bluhm B."/>
            <person name="Cannon C."/>
            <person name="Castanera R."/>
            <person name="Culley D."/>
            <person name="Daum C."/>
            <person name="Ezra D."/>
            <person name="Gonzalez J."/>
            <person name="Henrissat B."/>
            <person name="Kuo A."/>
            <person name="Liang C."/>
            <person name="Lipzen A."/>
            <person name="Lutzoni F."/>
            <person name="Magnuson J."/>
            <person name="Mondo S."/>
            <person name="Nolan M."/>
            <person name="Ohm R."/>
            <person name="Pangilinan J."/>
            <person name="Park H.-J."/>
            <person name="Ramirez L."/>
            <person name="Alfaro M."/>
            <person name="Sun H."/>
            <person name="Tritt A."/>
            <person name="Yoshinaga Y."/>
            <person name="Zwiers L.-H."/>
            <person name="Turgeon B."/>
            <person name="Goodwin S."/>
            <person name="Spatafora J."/>
            <person name="Crous P."/>
            <person name="Grigoriev I."/>
        </authorList>
    </citation>
    <scope>NUCLEOTIDE SEQUENCE</scope>
    <source>
        <strain evidence="5">CBS 113979</strain>
    </source>
</reference>
<keyword evidence="6" id="KW-1185">Reference proteome</keyword>
<feature type="region of interest" description="Disordered" evidence="1">
    <location>
        <begin position="193"/>
        <end position="234"/>
    </location>
</feature>
<feature type="transmembrane region" description="Helical" evidence="2">
    <location>
        <begin position="19"/>
        <end position="39"/>
    </location>
</feature>
<feature type="domain" description="Csf1 C-terminal region" evidence="4">
    <location>
        <begin position="2546"/>
        <end position="3174"/>
    </location>
</feature>
<feature type="domain" description="Csf1 N-terminal" evidence="3">
    <location>
        <begin position="621"/>
        <end position="904"/>
    </location>
</feature>
<dbReference type="InterPro" id="IPR029636">
    <property type="entry name" value="Csf1"/>
</dbReference>
<feature type="compositionally biased region" description="Low complexity" evidence="1">
    <location>
        <begin position="126"/>
        <end position="140"/>
    </location>
</feature>
<feature type="compositionally biased region" description="Low complexity" evidence="1">
    <location>
        <begin position="1305"/>
        <end position="1315"/>
    </location>
</feature>
<feature type="compositionally biased region" description="Polar residues" evidence="1">
    <location>
        <begin position="202"/>
        <end position="222"/>
    </location>
</feature>
<dbReference type="GO" id="GO:0016020">
    <property type="term" value="C:membrane"/>
    <property type="evidence" value="ECO:0007669"/>
    <property type="project" value="InterPro"/>
</dbReference>
<evidence type="ECO:0008006" key="7">
    <source>
        <dbReference type="Google" id="ProtNLM"/>
    </source>
</evidence>
<feature type="region of interest" description="Disordered" evidence="1">
    <location>
        <begin position="2307"/>
        <end position="2331"/>
    </location>
</feature>
<feature type="region of interest" description="Disordered" evidence="1">
    <location>
        <begin position="2520"/>
        <end position="2544"/>
    </location>
</feature>
<dbReference type="PANTHER" id="PTHR32085:SF3">
    <property type="entry name" value="PROTEIN CSF1"/>
    <property type="match status" value="1"/>
</dbReference>
<dbReference type="GO" id="GO:0006113">
    <property type="term" value="P:fermentation"/>
    <property type="evidence" value="ECO:0007669"/>
    <property type="project" value="InterPro"/>
</dbReference>
<feature type="compositionally biased region" description="Polar residues" evidence="1">
    <location>
        <begin position="1239"/>
        <end position="1254"/>
    </location>
</feature>
<keyword evidence="2" id="KW-0812">Transmembrane</keyword>
<dbReference type="Pfam" id="PF25038">
    <property type="entry name" value="Csf1_C"/>
    <property type="match status" value="2"/>
</dbReference>
<feature type="region of interest" description="Disordered" evidence="1">
    <location>
        <begin position="3175"/>
        <end position="3194"/>
    </location>
</feature>
<dbReference type="OrthoDB" id="10051416at2759"/>
<dbReference type="Pfam" id="PF21678">
    <property type="entry name" value="Csf1_N"/>
    <property type="match status" value="1"/>
</dbReference>
<sequence>MAGGALVSQPLLPTSRFNWVFLVELLVCGILTIFFLFYFDRLLGTVISYGIRAYTWRKYHLYIDIQALQVSLLGGRVFFKGIRYHGHNETFFVRGGYITWRYWLRKVKDPEILTENAGTRARSKSPAEAAGSRASSPASGTRYSSVDQEEKGGKQPQKELPCRISVQVYGLEAFLYNRSPAYDMVVENLSKVGKDAEETSKRSSGFTSGADTGSGRADSSGQDAGKSGSGIKTRLRTTIRATANAIPMQSMGSSVPSSPLSPLHQSADYKPPSPPWFLSVFPIRVICGKGAIIVGNENTKAIISAKFDRAQGEIDAGGAGVLDLYKQLFRFDVSHPIVQMKPNPDFKELQLVTSARLKKEAQAGHFPSSVPRRLRFHIPDPSQKVRHALSKLSQAFSKSSASVATAPNNEKYPAPGEAPVDFAIPGQEQWQGLSRYLEDDQNDGHDEWDPIEYARSSTLVDCERVSLTFYWDIPGSVPPSMEESAFDIKLSKDDINGTIPPEYGLDLQVYGGTVTYGPWADRQRTVFQSYFFPASCADAVPAKRLLPGDTRVNTVFKLFLSVEEELTLRVPMRESSKDWKWKGKAAVVSGQGKRTDKSRWKGAGKKWSSRFKGDKGSAAPNVRPFGWMDVTVSANTTVSYVMDMVARPTGYTNNLGVDVKSMEISTSVNHGILWRSKGLTLDGDISFPLQWNTLREWTFNIVSDDMELFILRDHFFLITDLVADWSTGPPPDYYLFTPFKYYLNIEFRNFKLFLNVNDSNIINNPTDFEDNSFIVLFGKSLKGKLEIPLVHYRPPQNEIKFDAVGRDFGLDYIMPPRNTTSTFLKTSVVAQLDEVTLKGSHNYFTETSTALTDTLTIDIHGEKFCLAVYGFLIRHLVRVKENYFGDDLHFKTLEEFQDLHNQSTNGTVVEARNTERSNDLDVILTISANNTSAMLPANLYSVEENVTVDVPYATVDLRFTNYYMDLMVDTSPLSISLGSMQVKNSGFQNRSGQTEIFIQAAYIYGNRLFGLPPAEPAYVAHWDVDVGEISGECSQDFVGRLATAIQSVTFTVDDNENASPMVDPIVVHDVTILRLKTEEIRIWAHVADEALLFRTDPITLDFNDLAGSLFSQRLHVLVPQVSVAFVDAKSASRHRTRGGERHTVKTHAYVQTSVTLDLLQRNRHFTRQRQLQQMHIAENDKRTNRAQFLLMENARPTNDQYRPMTTNDPPAMPIPFPPQPLYNTKMSSAPAAFDPDSMFTGTSTHSQRSSNASYRTPKRKLFARPSSQRSYSSSSIAKSISNTVQLDRGRSESTNRRLKPGRIPSMSRRGSSRSSEPTYRLPDDDERQRRGLAPSSMAFASPLAVPYFPLDVVQPDMKELPKPEPQMATQTHDARPSSPIFNDVSTKNFDEEIGHTSLVINVDSGLQVFCAPEAIEAVAEVLGTVQSKMPVDMLDAFQQRIVGKLLDGEKRKHGVGSSFELSASVPSTRVRFINSFKNTQNETEKDQYDLELDQIALVGRITKYPAHSSEKDISSAHCTIDTVGVSARERSVKQNREDVAVSARLRDTLLWMTQGKSLAANFSFQNLEVAASSKKVEYLASLIHRTTVLGNNFERLFVTQLAAHERRLRYLVYTLTMAGENVADPAFLSRPSYALRAQAGHLRNHDSWKIVSRFRYIYQMLSAESKQDLFRNCMRPFPKNPDDAEHKVIQTWEHWRSWDLKLVKNSLAMKVLYGRFAGTVDEDFIEPKRTLPIEIGLRTGSMKVIIDPGPKQSDFGIEMLTVGLAMAPPETPTGLMLLPDEKFAQMTTVQLNASSMMVRLNWEICGLVENMLKTFNEHELFHRSHPIWAAPSAQPGSPDRTTNILQVIACIESGVISLDTIHLRSVSSCQGLKLSVLANDSKPAVDGIALTIVVHAEAATTDLSSKSKLLLALKAEDPTIFVARETDGTNDTASDLWRVAGSTTNVLVRFNEEILGIIEVCDQVLRHEIAYLHSQILPYQDLIKPKDSAAEHKPATPLPKFSLSLLMDSYRVDIALLQSLNYSLVGEVGRLAAIPDLNKKLAFTLDYDLGEQKHHLTSFEDHTPSMISDFGLPRVNGRLTIDQGVRQLGIDVNISVEPIVIDAAAVHGMATTFGQKEVQNAFQAARDDIEVFTSHIQETFPKKRKENIKDKVSSDIVPAYTVRATLEGLEIKAVAPGKLPHSGLATMAFGLGAVQLRATNLLAGRTAPVPFPEIHAKVQRVFAELVVSDGLGKRRCGDVGMSAEFHCTIRESGDLSFRRHYRVQSNALNVNVYADTASTVVDVMNHLQDKIKEIDLAREKGYIRRLHQSRRHASLAKSSSPDSNEGGDKNAPSSGLFTSAFSLQLHKIQVSWIVGNSAPAIEGIETEYLIFSIKTIDLATKSEDSARLAIMDLQLQMTPASARDKTQRSANSALLPEMVFNVTYASTRNDRKLTFQAAGKELDLCLESQFVLPASVLQQSLDLAIKKVRAATATWQTTPTSTGAQRKNPFGDKQLGTLLVDAKFAGAVVHLQRKAKGEHKAYVSSTSTPLTAPKGGKYGQFSRDGADASTTLRAPGIAIRVQYADGGKEASLNAELRVNESSNTLHPTVVPLIVDISNSVKRVVQATSDTAKDQEPKPAQKFLDEDSILTTDPTALIGKTKLNIGLLICKQEFSMTCQPIARVSASARFDEIYLTANSVDSHDQGHFFAMSVAIQKFQASVQHVYSKESTFSFDVDSIVLSLLNSKHLSGTAGISAILKIYPTRTIVNGRQLQDFLLFREIWVPPDLRQADESQSDEPQEYLVQRYQQVAAAAAFPWNASIFITEMSVELDLGQAIGKSSLAINNMWATSKKDSDWEQNLCIGIDSIGIRSTGRMSGFVELGGFQVRTSIAWPAQQAGIKKTPLIQASVGFKHLRVKAAFDYQVFAVADIAAFHFLMYNAKEKKRAAKDRLVAILDGDKVHVFCVSSSAAQGLALFQAFERLVQENQIAYKQSLKEIEKFLQRKPTTVTPDVRGPIFPSKDVDAAVLKAPISLHTDVVVTLRSIKVGAFPSSFSDAQLFLLEASDIQARFAVALEQLKIHSGLGMTLGQLRVALASIPHPSPPKPHNELTVEDVTDIAAVARGGIILRVPKVIAQMETWQEMESNHIDYVFKSTFEGKVDVGWNYSRISFIRGMWNSHSRDLAARLGKPLPKSAVKITGGPSAPPSATESSSSAAAIVGDAAAAGERDAVAAEGETEKLGSGAGDQEKITAVVNVPQSKYEYTALEPPVIETPQLRDMGEATPPLEWIGLHRDRLPNVTHQIVIVTLLEVAKEVEDAYSRILGSS</sequence>
<keyword evidence="2" id="KW-0472">Membrane</keyword>
<proteinExistence type="predicted"/>
<organism evidence="5 6">
    <name type="scientific">Aulographum hederae CBS 113979</name>
    <dbReference type="NCBI Taxonomy" id="1176131"/>
    <lineage>
        <taxon>Eukaryota</taxon>
        <taxon>Fungi</taxon>
        <taxon>Dikarya</taxon>
        <taxon>Ascomycota</taxon>
        <taxon>Pezizomycotina</taxon>
        <taxon>Dothideomycetes</taxon>
        <taxon>Pleosporomycetidae</taxon>
        <taxon>Aulographales</taxon>
        <taxon>Aulographaceae</taxon>
    </lineage>
</organism>
<gene>
    <name evidence="5" type="ORF">K402DRAFT_458851</name>
</gene>
<evidence type="ECO:0000313" key="5">
    <source>
        <dbReference type="EMBL" id="KAF1992455.1"/>
    </source>
</evidence>
<evidence type="ECO:0000313" key="6">
    <source>
        <dbReference type="Proteomes" id="UP000800041"/>
    </source>
</evidence>
<keyword evidence="2" id="KW-1133">Transmembrane helix</keyword>
<dbReference type="Proteomes" id="UP000800041">
    <property type="component" value="Unassembled WGS sequence"/>
</dbReference>
<evidence type="ECO:0000259" key="3">
    <source>
        <dbReference type="Pfam" id="PF21678"/>
    </source>
</evidence>
<feature type="domain" description="Csf1 C-terminal region" evidence="4">
    <location>
        <begin position="3236"/>
        <end position="3304"/>
    </location>
</feature>
<dbReference type="InterPro" id="IPR048636">
    <property type="entry name" value="Csf1_N"/>
</dbReference>
<feature type="compositionally biased region" description="Basic and acidic residues" evidence="1">
    <location>
        <begin position="148"/>
        <end position="158"/>
    </location>
</feature>
<feature type="compositionally biased region" description="Pro residues" evidence="1">
    <location>
        <begin position="1210"/>
        <end position="1220"/>
    </location>
</feature>
<protein>
    <recommendedName>
        <fullName evidence="7">Fermentation associated protein</fullName>
    </recommendedName>
</protein>
<dbReference type="InterPro" id="IPR056779">
    <property type="entry name" value="Csf1_C"/>
</dbReference>
<feature type="compositionally biased region" description="Low complexity" evidence="1">
    <location>
        <begin position="3185"/>
        <end position="3194"/>
    </location>
</feature>
<dbReference type="EMBL" id="ML977137">
    <property type="protein sequence ID" value="KAF1992455.1"/>
    <property type="molecule type" value="Genomic_DNA"/>
</dbReference>
<feature type="region of interest" description="Disordered" evidence="1">
    <location>
        <begin position="1206"/>
        <end position="1329"/>
    </location>
</feature>
<feature type="compositionally biased region" description="Low complexity" evidence="1">
    <location>
        <begin position="1266"/>
        <end position="1281"/>
    </location>
</feature>
<accession>A0A6G1HH20</accession>
<evidence type="ECO:0000259" key="4">
    <source>
        <dbReference type="Pfam" id="PF25038"/>
    </source>
</evidence>
<evidence type="ECO:0000256" key="2">
    <source>
        <dbReference type="SAM" id="Phobius"/>
    </source>
</evidence>
<feature type="region of interest" description="Disordered" evidence="1">
    <location>
        <begin position="117"/>
        <end position="158"/>
    </location>
</feature>
<dbReference type="PANTHER" id="PTHR32085">
    <property type="entry name" value="PROTEIN CSF1"/>
    <property type="match status" value="1"/>
</dbReference>
<name>A0A6G1HH20_9PEZI</name>